<name>A0A398CKU3_9BACL</name>
<dbReference type="OrthoDB" id="9815002at2"/>
<dbReference type="InterPro" id="IPR008258">
    <property type="entry name" value="Transglycosylase_SLT_dom_1"/>
</dbReference>
<dbReference type="SUPFAM" id="SSF53955">
    <property type="entry name" value="Lysozyme-like"/>
    <property type="match status" value="1"/>
</dbReference>
<evidence type="ECO:0000259" key="2">
    <source>
        <dbReference type="Pfam" id="PF01464"/>
    </source>
</evidence>
<accession>A0A398CKU3</accession>
<evidence type="ECO:0000256" key="1">
    <source>
        <dbReference type="ARBA" id="ARBA00007734"/>
    </source>
</evidence>
<dbReference type="Gene3D" id="1.10.530.10">
    <property type="match status" value="1"/>
</dbReference>
<keyword evidence="4" id="KW-1185">Reference proteome</keyword>
<dbReference type="GO" id="GO:0016020">
    <property type="term" value="C:membrane"/>
    <property type="evidence" value="ECO:0007669"/>
    <property type="project" value="InterPro"/>
</dbReference>
<dbReference type="Proteomes" id="UP000266340">
    <property type="component" value="Unassembled WGS sequence"/>
</dbReference>
<dbReference type="InterPro" id="IPR023346">
    <property type="entry name" value="Lysozyme-like_dom_sf"/>
</dbReference>
<dbReference type="GO" id="GO:0000270">
    <property type="term" value="P:peptidoglycan metabolic process"/>
    <property type="evidence" value="ECO:0007669"/>
    <property type="project" value="InterPro"/>
</dbReference>
<reference evidence="3 4" key="1">
    <citation type="submission" date="2018-09" db="EMBL/GenBank/DDBJ databases">
        <title>Cohnella cavernae sp. nov., isolated from a karst cave.</title>
        <authorList>
            <person name="Zhu H."/>
        </authorList>
    </citation>
    <scope>NUCLEOTIDE SEQUENCE [LARGE SCALE GENOMIC DNA]</scope>
    <source>
        <strain evidence="3 4">K2E09-144</strain>
    </source>
</reference>
<dbReference type="RefSeq" id="WP_119150947.1">
    <property type="nucleotide sequence ID" value="NZ_JBHSOV010000027.1"/>
</dbReference>
<feature type="domain" description="Transglycosylase SLT" evidence="2">
    <location>
        <begin position="45"/>
        <end position="156"/>
    </location>
</feature>
<organism evidence="3 4">
    <name type="scientific">Cohnella faecalis</name>
    <dbReference type="NCBI Taxonomy" id="2315694"/>
    <lineage>
        <taxon>Bacteria</taxon>
        <taxon>Bacillati</taxon>
        <taxon>Bacillota</taxon>
        <taxon>Bacilli</taxon>
        <taxon>Bacillales</taxon>
        <taxon>Paenibacillaceae</taxon>
        <taxon>Cohnella</taxon>
    </lineage>
</organism>
<comment type="caution">
    <text evidence="3">The sequence shown here is derived from an EMBL/GenBank/DDBJ whole genome shotgun (WGS) entry which is preliminary data.</text>
</comment>
<dbReference type="EMBL" id="QXJM01000039">
    <property type="protein sequence ID" value="RIE02920.1"/>
    <property type="molecule type" value="Genomic_DNA"/>
</dbReference>
<evidence type="ECO:0000313" key="4">
    <source>
        <dbReference type="Proteomes" id="UP000266340"/>
    </source>
</evidence>
<dbReference type="PANTHER" id="PTHR37423">
    <property type="entry name" value="SOLUBLE LYTIC MUREIN TRANSGLYCOSYLASE-RELATED"/>
    <property type="match status" value="1"/>
</dbReference>
<comment type="similarity">
    <text evidence="1">Belongs to the transglycosylase Slt family.</text>
</comment>
<dbReference type="Pfam" id="PF01464">
    <property type="entry name" value="SLT"/>
    <property type="match status" value="1"/>
</dbReference>
<gene>
    <name evidence="3" type="ORF">D3H35_20115</name>
</gene>
<proteinExistence type="inferred from homology"/>
<dbReference type="PROSITE" id="PS00922">
    <property type="entry name" value="TRANSGLYCOSYLASE"/>
    <property type="match status" value="1"/>
</dbReference>
<dbReference type="GO" id="GO:0008933">
    <property type="term" value="F:peptidoglycan lytic transglycosylase activity"/>
    <property type="evidence" value="ECO:0007669"/>
    <property type="project" value="InterPro"/>
</dbReference>
<sequence length="193" mass="22317">MNRINKKIKRKRVLLPLVLLVLGVLFIQSEWLGRMIYPLSYTEEIRSSAKQFGVDPLLVAAVIRVESNFKPEAVSSKGAVGIMQIMPETAKWILKKEHFEGVSIDDVRSEPHAGIQLGTWYIRDLHRQFQGNRIAALAAYNAGPGKVRQWLNEEVWDGSEETLRNIPYGETRHYVQRVMYYYKKYSKLYDSSL</sequence>
<dbReference type="PANTHER" id="PTHR37423:SF5">
    <property type="entry name" value="SOLUBLE LYTIC MUREIN TRANSGLYCOSYLASE"/>
    <property type="match status" value="1"/>
</dbReference>
<dbReference type="InterPro" id="IPR000189">
    <property type="entry name" value="Transglyc_AS"/>
</dbReference>
<evidence type="ECO:0000313" key="3">
    <source>
        <dbReference type="EMBL" id="RIE02920.1"/>
    </source>
</evidence>
<dbReference type="AlphaFoldDB" id="A0A398CKU3"/>
<protein>
    <submittedName>
        <fullName evidence="3">Lytic transglycosylase domain-containing protein</fullName>
    </submittedName>
</protein>
<dbReference type="CDD" id="cd16896">
    <property type="entry name" value="LT_Slt70-like"/>
    <property type="match status" value="1"/>
</dbReference>